<name>A0A0W0YBM5_9GAMM</name>
<dbReference type="PATRIC" id="fig|28087.4.peg.3400"/>
<organism evidence="1 2">
    <name type="scientific">Legionella sainthelensi</name>
    <dbReference type="NCBI Taxonomy" id="28087"/>
    <lineage>
        <taxon>Bacteria</taxon>
        <taxon>Pseudomonadati</taxon>
        <taxon>Pseudomonadota</taxon>
        <taxon>Gammaproteobacteria</taxon>
        <taxon>Legionellales</taxon>
        <taxon>Legionellaceae</taxon>
        <taxon>Legionella</taxon>
    </lineage>
</organism>
<dbReference type="AlphaFoldDB" id="A0A0W0YBM5"/>
<proteinExistence type="predicted"/>
<protein>
    <recommendedName>
        <fullName evidence="3">Legionella vir region protein</fullName>
    </recommendedName>
</protein>
<evidence type="ECO:0008006" key="3">
    <source>
        <dbReference type="Google" id="ProtNLM"/>
    </source>
</evidence>
<sequence length="228" mass="26002">MHFMINEEELGALCGLPHIQQLASLRGIRPYMNVKTCLVGIERGISCQSIAEQLYVEPHQGIKSSSFFRAQIRRALAGLERAGLIQFQSEEKQLILKCNLAIRDYCAQKKAVTKPSSQPVSAKPSKFIENTGFSGHQPAKADIGEQEKTVLPHNINNNYLFLYTQFNQFWDIYPNKKSQQKAWQEFQKINPDETLVKNMLDASTLQTQHYEALQDAGHWVPNWKNPAK</sequence>
<dbReference type="OrthoDB" id="6174582at2"/>
<dbReference type="RefSeq" id="WP_128130887.1">
    <property type="nucleotide sequence ID" value="NZ_CAAAJE010000044.1"/>
</dbReference>
<dbReference type="EMBL" id="LNYV01000037">
    <property type="protein sequence ID" value="KTD54346.1"/>
    <property type="molecule type" value="Genomic_DNA"/>
</dbReference>
<accession>A0A0W0YBM5</accession>
<evidence type="ECO:0000313" key="2">
    <source>
        <dbReference type="Proteomes" id="UP000054621"/>
    </source>
</evidence>
<dbReference type="Proteomes" id="UP000054621">
    <property type="component" value="Unassembled WGS sequence"/>
</dbReference>
<comment type="caution">
    <text evidence="1">The sequence shown here is derived from an EMBL/GenBank/DDBJ whole genome shotgun (WGS) entry which is preliminary data.</text>
</comment>
<gene>
    <name evidence="1" type="ORF">Lsai_3168</name>
</gene>
<reference evidence="1 2" key="1">
    <citation type="submission" date="2015-11" db="EMBL/GenBank/DDBJ databases">
        <title>Genomic analysis of 38 Legionella species identifies large and diverse effector repertoires.</title>
        <authorList>
            <person name="Burstein D."/>
            <person name="Amaro F."/>
            <person name="Zusman T."/>
            <person name="Lifshitz Z."/>
            <person name="Cohen O."/>
            <person name="Gilbert J.A."/>
            <person name="Pupko T."/>
            <person name="Shuman H.A."/>
            <person name="Segal G."/>
        </authorList>
    </citation>
    <scope>NUCLEOTIDE SEQUENCE [LARGE SCALE GENOMIC DNA]</scope>
    <source>
        <strain evidence="1 2">Mt.St.Helens-4</strain>
    </source>
</reference>
<evidence type="ECO:0000313" key="1">
    <source>
        <dbReference type="EMBL" id="KTD54346.1"/>
    </source>
</evidence>
<dbReference type="eggNOG" id="ENOG5033H1I">
    <property type="taxonomic scope" value="Bacteria"/>
</dbReference>